<feature type="region of interest" description="Disordered" evidence="1">
    <location>
        <begin position="66"/>
        <end position="90"/>
    </location>
</feature>
<comment type="caution">
    <text evidence="2">The sequence shown here is derived from an EMBL/GenBank/DDBJ whole genome shotgun (WGS) entry which is preliminary data.</text>
</comment>
<name>A0A4C1VQG5_EUMVA</name>
<protein>
    <submittedName>
        <fullName evidence="2">Uncharacterized protein</fullName>
    </submittedName>
</protein>
<keyword evidence="3" id="KW-1185">Reference proteome</keyword>
<evidence type="ECO:0000313" key="3">
    <source>
        <dbReference type="Proteomes" id="UP000299102"/>
    </source>
</evidence>
<evidence type="ECO:0000313" key="2">
    <source>
        <dbReference type="EMBL" id="GBP41366.1"/>
    </source>
</evidence>
<gene>
    <name evidence="2" type="ORF">EVAR_84709_1</name>
</gene>
<accession>A0A4C1VQG5</accession>
<dbReference type="EMBL" id="BGZK01000398">
    <property type="protein sequence ID" value="GBP41366.1"/>
    <property type="molecule type" value="Genomic_DNA"/>
</dbReference>
<organism evidence="2 3">
    <name type="scientific">Eumeta variegata</name>
    <name type="common">Bagworm moth</name>
    <name type="synonym">Eumeta japonica</name>
    <dbReference type="NCBI Taxonomy" id="151549"/>
    <lineage>
        <taxon>Eukaryota</taxon>
        <taxon>Metazoa</taxon>
        <taxon>Ecdysozoa</taxon>
        <taxon>Arthropoda</taxon>
        <taxon>Hexapoda</taxon>
        <taxon>Insecta</taxon>
        <taxon>Pterygota</taxon>
        <taxon>Neoptera</taxon>
        <taxon>Endopterygota</taxon>
        <taxon>Lepidoptera</taxon>
        <taxon>Glossata</taxon>
        <taxon>Ditrysia</taxon>
        <taxon>Tineoidea</taxon>
        <taxon>Psychidae</taxon>
        <taxon>Oiketicinae</taxon>
        <taxon>Eumeta</taxon>
    </lineage>
</organism>
<reference evidence="2 3" key="1">
    <citation type="journal article" date="2019" name="Commun. Biol.">
        <title>The bagworm genome reveals a unique fibroin gene that provides high tensile strength.</title>
        <authorList>
            <person name="Kono N."/>
            <person name="Nakamura H."/>
            <person name="Ohtoshi R."/>
            <person name="Tomita M."/>
            <person name="Numata K."/>
            <person name="Arakawa K."/>
        </authorList>
    </citation>
    <scope>NUCLEOTIDE SEQUENCE [LARGE SCALE GENOMIC DNA]</scope>
</reference>
<proteinExistence type="predicted"/>
<evidence type="ECO:0000256" key="1">
    <source>
        <dbReference type="SAM" id="MobiDB-lite"/>
    </source>
</evidence>
<dbReference type="Proteomes" id="UP000299102">
    <property type="component" value="Unassembled WGS sequence"/>
</dbReference>
<dbReference type="AlphaFoldDB" id="A0A4C1VQG5"/>
<sequence length="90" mass="10306">MPLKVNLKGGSRGDHDPLRWVFVSISQLNWSQSRLNLGVRRNLKSGYFEASKKIIRSTTTPVEIRRETRGSITELGDKSAATGSRWRRHR</sequence>